<dbReference type="Proteomes" id="UP000177331">
    <property type="component" value="Unassembled WGS sequence"/>
</dbReference>
<comment type="caution">
    <text evidence="2">The sequence shown here is derived from an EMBL/GenBank/DDBJ whole genome shotgun (WGS) entry which is preliminary data.</text>
</comment>
<evidence type="ECO:0000313" key="2">
    <source>
        <dbReference type="EMBL" id="OGL97206.1"/>
    </source>
</evidence>
<sequence>MHPHTKPDPGGTCPFCKNGVLQARTRTGASAKQDIIGVHTLSVTILQEVVCGSCGIKFEPRLVNQNVKELLEEQVHTYKKPNERPSSCPKCRRTDFITSRLSGTLEFLKSTDLLMHPVHKRNAADHHYEYCKYCLLVVWDTPPESISEPQPPIAQRPMHHDYALKPSVRGSATPIPSPKPIRRKPPP</sequence>
<dbReference type="EMBL" id="MGFD01000055">
    <property type="protein sequence ID" value="OGL97206.1"/>
    <property type="molecule type" value="Genomic_DNA"/>
</dbReference>
<name>A0A1F7W3J4_9BACT</name>
<evidence type="ECO:0000256" key="1">
    <source>
        <dbReference type="SAM" id="MobiDB-lite"/>
    </source>
</evidence>
<protein>
    <submittedName>
        <fullName evidence="2">Uncharacterized protein</fullName>
    </submittedName>
</protein>
<dbReference type="AlphaFoldDB" id="A0A1F7W3J4"/>
<evidence type="ECO:0000313" key="3">
    <source>
        <dbReference type="Proteomes" id="UP000177331"/>
    </source>
</evidence>
<proteinExistence type="predicted"/>
<feature type="region of interest" description="Disordered" evidence="1">
    <location>
        <begin position="147"/>
        <end position="187"/>
    </location>
</feature>
<reference evidence="2 3" key="1">
    <citation type="journal article" date="2016" name="Nat. Commun.">
        <title>Thousands of microbial genomes shed light on interconnected biogeochemical processes in an aquifer system.</title>
        <authorList>
            <person name="Anantharaman K."/>
            <person name="Brown C.T."/>
            <person name="Hug L.A."/>
            <person name="Sharon I."/>
            <person name="Castelle C.J."/>
            <person name="Probst A.J."/>
            <person name="Thomas B.C."/>
            <person name="Singh A."/>
            <person name="Wilkins M.J."/>
            <person name="Karaoz U."/>
            <person name="Brodie E.L."/>
            <person name="Williams K.H."/>
            <person name="Hubbard S.S."/>
            <person name="Banfield J.F."/>
        </authorList>
    </citation>
    <scope>NUCLEOTIDE SEQUENCE [LARGE SCALE GENOMIC DNA]</scope>
</reference>
<gene>
    <name evidence="2" type="ORF">A2318_03615</name>
</gene>
<organism evidence="2 3">
    <name type="scientific">Candidatus Uhrbacteria bacterium RIFOXYB2_FULL_45_11</name>
    <dbReference type="NCBI Taxonomy" id="1802421"/>
    <lineage>
        <taxon>Bacteria</taxon>
        <taxon>Candidatus Uhriibacteriota</taxon>
    </lineage>
</organism>
<accession>A0A1F7W3J4</accession>